<protein>
    <recommendedName>
        <fullName evidence="4">DUF4595 domain-containing protein</fullName>
    </recommendedName>
</protein>
<dbReference type="EMBL" id="WSQA01000002">
    <property type="protein sequence ID" value="MVZ60911.1"/>
    <property type="molecule type" value="Genomic_DNA"/>
</dbReference>
<gene>
    <name evidence="2" type="ORF">GQF63_02630</name>
</gene>
<feature type="signal peptide" evidence="1">
    <location>
        <begin position="1"/>
        <end position="25"/>
    </location>
</feature>
<dbReference type="Proteomes" id="UP000435036">
    <property type="component" value="Unassembled WGS sequence"/>
</dbReference>
<feature type="chain" id="PRO_5027107803" description="DUF4595 domain-containing protein" evidence="1">
    <location>
        <begin position="26"/>
        <end position="262"/>
    </location>
</feature>
<dbReference type="PROSITE" id="PS51257">
    <property type="entry name" value="PROKAR_LIPOPROTEIN"/>
    <property type="match status" value="1"/>
</dbReference>
<keyword evidence="3" id="KW-1185">Reference proteome</keyword>
<dbReference type="OrthoDB" id="9819715at2"/>
<accession>A0A6N8KXC7</accession>
<evidence type="ECO:0000313" key="2">
    <source>
        <dbReference type="EMBL" id="MVZ60911.1"/>
    </source>
</evidence>
<sequence>MKNLTKLTFALIAFTLLFTACSSSDDDTPQPEQVAKEITVEELQNYMIVDEFLSKPEYQNQLGTKPYLFATYITEDNNDGKLYAFSEGWFASVAYNLEEDGAITYDATTGITTLKTKWGYYELTRDANEQIIVKGNHHDPNNPYTYWFTSNYTQLVKTDGTVYENSTYKAVENLTGFYRFSIDFWRYKQDAVPNDGDLTWSYYLNHRNVWTGQDGGTEQLYNVFIAIPKGNGWKGNHKDKDILLVNTGKTMTIGDVVLCEKM</sequence>
<evidence type="ECO:0000256" key="1">
    <source>
        <dbReference type="SAM" id="SignalP"/>
    </source>
</evidence>
<comment type="caution">
    <text evidence="2">The sequence shown here is derived from an EMBL/GenBank/DDBJ whole genome shotgun (WGS) entry which is preliminary data.</text>
</comment>
<evidence type="ECO:0000313" key="3">
    <source>
        <dbReference type="Proteomes" id="UP000435036"/>
    </source>
</evidence>
<dbReference type="AlphaFoldDB" id="A0A6N8KXC7"/>
<reference evidence="2 3" key="1">
    <citation type="submission" date="2019-12" db="EMBL/GenBank/DDBJ databases">
        <authorList>
            <person name="Dong K."/>
        </authorList>
    </citation>
    <scope>NUCLEOTIDE SEQUENCE [LARGE SCALE GENOMIC DNA]</scope>
    <source>
        <strain evidence="2 3">JCM 31225</strain>
    </source>
</reference>
<name>A0A6N8KXC7_9SPHI</name>
<organism evidence="2 3">
    <name type="scientific">Sphingobacterium humi</name>
    <dbReference type="NCBI Taxonomy" id="1796905"/>
    <lineage>
        <taxon>Bacteria</taxon>
        <taxon>Pseudomonadati</taxon>
        <taxon>Bacteroidota</taxon>
        <taxon>Sphingobacteriia</taxon>
        <taxon>Sphingobacteriales</taxon>
        <taxon>Sphingobacteriaceae</taxon>
        <taxon>Sphingobacterium</taxon>
    </lineage>
</organism>
<dbReference type="RefSeq" id="WP_160367567.1">
    <property type="nucleotide sequence ID" value="NZ_WSQA01000002.1"/>
</dbReference>
<keyword evidence="1" id="KW-0732">Signal</keyword>
<evidence type="ECO:0008006" key="4">
    <source>
        <dbReference type="Google" id="ProtNLM"/>
    </source>
</evidence>
<proteinExistence type="predicted"/>